<protein>
    <submittedName>
        <fullName evidence="8">Dual 3',5'-cyclic-AMP and -GMP phosphodiesterase 11</fullName>
    </submittedName>
</protein>
<evidence type="ECO:0000256" key="4">
    <source>
        <dbReference type="ARBA" id="ARBA00022723"/>
    </source>
</evidence>
<feature type="binding site" evidence="6">
    <location>
        <position position="23"/>
    </location>
    <ligand>
        <name>Zn(2+)</name>
        <dbReference type="ChEBI" id="CHEBI:29105"/>
        <label>1</label>
    </ligand>
</feature>
<keyword evidence="5" id="KW-0378">Hydrolase</keyword>
<evidence type="ECO:0000259" key="7">
    <source>
        <dbReference type="PROSITE" id="PS51845"/>
    </source>
</evidence>
<dbReference type="CDD" id="cd00077">
    <property type="entry name" value="HDc"/>
    <property type="match status" value="1"/>
</dbReference>
<evidence type="ECO:0000256" key="3">
    <source>
        <dbReference type="ARBA" id="ARBA00022535"/>
    </source>
</evidence>
<dbReference type="PRINTS" id="PR00387">
    <property type="entry name" value="PDIESTERASE1"/>
</dbReference>
<feature type="binding site" evidence="6">
    <location>
        <position position="134"/>
    </location>
    <ligand>
        <name>Zn(2+)</name>
        <dbReference type="ChEBI" id="CHEBI:29105"/>
        <label>1</label>
    </ligand>
</feature>
<dbReference type="GO" id="GO:0007165">
    <property type="term" value="P:signal transduction"/>
    <property type="evidence" value="ECO:0007669"/>
    <property type="project" value="InterPro"/>
</dbReference>
<feature type="binding site" evidence="6">
    <location>
        <position position="24"/>
    </location>
    <ligand>
        <name>Zn(2+)</name>
        <dbReference type="ChEBI" id="CHEBI:29105"/>
        <label>1</label>
    </ligand>
</feature>
<reference evidence="8 9" key="1">
    <citation type="submission" date="2021-06" db="EMBL/GenBank/DDBJ databases">
        <title>Caerostris darwini draft genome.</title>
        <authorList>
            <person name="Kono N."/>
            <person name="Arakawa K."/>
        </authorList>
    </citation>
    <scope>NUCLEOTIDE SEQUENCE [LARGE SCALE GENOMIC DNA]</scope>
</reference>
<feature type="binding site" evidence="6">
    <location>
        <position position="24"/>
    </location>
    <ligand>
        <name>Zn(2+)</name>
        <dbReference type="ChEBI" id="CHEBI:29105"/>
        <label>2</label>
    </ligand>
</feature>
<dbReference type="FunFam" id="1.10.1300.10:FF:000003">
    <property type="entry name" value="Phosphodiesterase"/>
    <property type="match status" value="1"/>
</dbReference>
<comment type="caution">
    <text evidence="8">The sequence shown here is derived from an EMBL/GenBank/DDBJ whole genome shotgun (WGS) entry which is preliminary data.</text>
</comment>
<organism evidence="8 9">
    <name type="scientific">Caerostris darwini</name>
    <dbReference type="NCBI Taxonomy" id="1538125"/>
    <lineage>
        <taxon>Eukaryota</taxon>
        <taxon>Metazoa</taxon>
        <taxon>Ecdysozoa</taxon>
        <taxon>Arthropoda</taxon>
        <taxon>Chelicerata</taxon>
        <taxon>Arachnida</taxon>
        <taxon>Araneae</taxon>
        <taxon>Araneomorphae</taxon>
        <taxon>Entelegynae</taxon>
        <taxon>Araneoidea</taxon>
        <taxon>Araneidae</taxon>
        <taxon>Caerostris</taxon>
    </lineage>
</organism>
<dbReference type="Pfam" id="PF00233">
    <property type="entry name" value="PDEase_I"/>
    <property type="match status" value="1"/>
</dbReference>
<comment type="similarity">
    <text evidence="2">Belongs to the cyclic nucleotide phosphodiesterase family.</text>
</comment>
<sequence length="233" mass="26870">ESKLCHILGELETLSLLIACLCHDLDHRGTNNSFLKKSNSPLAQLYSTSIMEHHHFDQCILLLNSEGNQILSHLSTEEYMNVVNVLEDAILATDLTVYYKRQFTFAQLVKKGNCNWKKEDNKELLRAMLMTACDIAAITKPWEIQKKIAELVVNEFFEQGDIQKQLKLEPLDMMNRDKKDKLPLMQVAFIDSICLPVYEAFTLISDKLRPLLEGVKENRAQWIKLAEEKITLF</sequence>
<dbReference type="PROSITE" id="PS51845">
    <property type="entry name" value="PDEASE_I_2"/>
    <property type="match status" value="1"/>
</dbReference>
<dbReference type="Gene3D" id="1.10.1300.10">
    <property type="entry name" value="3'5'-cyclic nucleotide phosphodiesterase, catalytic domain"/>
    <property type="match status" value="1"/>
</dbReference>
<dbReference type="InterPro" id="IPR002073">
    <property type="entry name" value="PDEase_catalytic_dom"/>
</dbReference>
<comment type="cofactor">
    <cofactor evidence="1">
        <name>a divalent metal cation</name>
        <dbReference type="ChEBI" id="CHEBI:60240"/>
    </cofactor>
</comment>
<feature type="non-terminal residue" evidence="8">
    <location>
        <position position="1"/>
    </location>
</feature>
<dbReference type="InterPro" id="IPR003607">
    <property type="entry name" value="HD/PDEase_dom"/>
</dbReference>
<dbReference type="InterPro" id="IPR023174">
    <property type="entry name" value="PDEase_CS"/>
</dbReference>
<dbReference type="Proteomes" id="UP001054837">
    <property type="component" value="Unassembled WGS sequence"/>
</dbReference>
<dbReference type="InterPro" id="IPR036971">
    <property type="entry name" value="PDEase_catalytic_dom_sf"/>
</dbReference>
<keyword evidence="9" id="KW-1185">Reference proteome</keyword>
<keyword evidence="3" id="KW-0140">cGMP</keyword>
<evidence type="ECO:0000256" key="5">
    <source>
        <dbReference type="ARBA" id="ARBA00022801"/>
    </source>
</evidence>
<feature type="domain" description="PDEase" evidence="7">
    <location>
        <begin position="1"/>
        <end position="229"/>
    </location>
</feature>
<dbReference type="EMBL" id="BPLQ01004411">
    <property type="protein sequence ID" value="GIY07876.1"/>
    <property type="molecule type" value="Genomic_DNA"/>
</dbReference>
<dbReference type="PROSITE" id="PS00126">
    <property type="entry name" value="PDEASE_I_1"/>
    <property type="match status" value="1"/>
</dbReference>
<dbReference type="AlphaFoldDB" id="A0AAV4QG11"/>
<dbReference type="PANTHER" id="PTHR11347">
    <property type="entry name" value="CYCLIC NUCLEOTIDE PHOSPHODIESTERASE"/>
    <property type="match status" value="1"/>
</dbReference>
<evidence type="ECO:0000313" key="9">
    <source>
        <dbReference type="Proteomes" id="UP001054837"/>
    </source>
</evidence>
<gene>
    <name evidence="8" type="primary">Pde11</name>
    <name evidence="8" type="ORF">CDAR_19631</name>
</gene>
<evidence type="ECO:0000256" key="1">
    <source>
        <dbReference type="ARBA" id="ARBA00001968"/>
    </source>
</evidence>
<proteinExistence type="inferred from homology"/>
<name>A0AAV4QG11_9ARAC</name>
<dbReference type="InterPro" id="IPR023088">
    <property type="entry name" value="PDEase"/>
</dbReference>
<accession>A0AAV4QG11</accession>
<dbReference type="SUPFAM" id="SSF109604">
    <property type="entry name" value="HD-domain/PDEase-like"/>
    <property type="match status" value="1"/>
</dbReference>
<dbReference type="GO" id="GO:0046872">
    <property type="term" value="F:metal ion binding"/>
    <property type="evidence" value="ECO:0007669"/>
    <property type="project" value="UniProtKB-KW"/>
</dbReference>
<evidence type="ECO:0000256" key="6">
    <source>
        <dbReference type="PIRSR" id="PIRSR623088-3"/>
    </source>
</evidence>
<dbReference type="GO" id="GO:0004114">
    <property type="term" value="F:3',5'-cyclic-nucleotide phosphodiesterase activity"/>
    <property type="evidence" value="ECO:0007669"/>
    <property type="project" value="InterPro"/>
</dbReference>
<keyword evidence="4 6" id="KW-0479">Metal-binding</keyword>
<evidence type="ECO:0000313" key="8">
    <source>
        <dbReference type="EMBL" id="GIY07876.1"/>
    </source>
</evidence>
<evidence type="ECO:0000256" key="2">
    <source>
        <dbReference type="ARBA" id="ARBA00007648"/>
    </source>
</evidence>